<dbReference type="Pfam" id="PF13673">
    <property type="entry name" value="Acetyltransf_10"/>
    <property type="match status" value="1"/>
</dbReference>
<dbReference type="InterPro" id="IPR000182">
    <property type="entry name" value="GNAT_dom"/>
</dbReference>
<organism evidence="2 3">
    <name type="scientific">Zymoseptoria tritici ST99CH_1A5</name>
    <dbReference type="NCBI Taxonomy" id="1276529"/>
    <lineage>
        <taxon>Eukaryota</taxon>
        <taxon>Fungi</taxon>
        <taxon>Dikarya</taxon>
        <taxon>Ascomycota</taxon>
        <taxon>Pezizomycotina</taxon>
        <taxon>Dothideomycetes</taxon>
        <taxon>Dothideomycetidae</taxon>
        <taxon>Mycosphaerellales</taxon>
        <taxon>Mycosphaerellaceae</taxon>
        <taxon>Zymoseptoria</taxon>
    </lineage>
</organism>
<dbReference type="InterPro" id="IPR016181">
    <property type="entry name" value="Acyl_CoA_acyltransferase"/>
</dbReference>
<dbReference type="PROSITE" id="PS51186">
    <property type="entry name" value="GNAT"/>
    <property type="match status" value="1"/>
</dbReference>
<sequence length="233" mass="26341">MAKPRDCPRLVDIEFCAFANERTNHLLSYRDPHQKADSERAVRCYRSLLRRNNRRAGSSIVSFRKVTDTTTGKIISFAKTEFKAYTEEELASRPDTGHEGESRMNRDWFALNEKWRRAYVGTRRHCYLGMVATQPAYQQRGAATMILEPILGDADAEGVECYLEATSTAKPLYERHGFVAVGELSFDPAAYGVFGYKVETQTVMVRGALDSRGVRQEVTPWNVETGPVQAMLS</sequence>
<dbReference type="AlphaFoldDB" id="A0A1Y6LP74"/>
<name>A0A1Y6LP74_ZYMTR</name>
<evidence type="ECO:0000313" key="2">
    <source>
        <dbReference type="EMBL" id="SMY24381.1"/>
    </source>
</evidence>
<feature type="domain" description="N-acetyltransferase" evidence="1">
    <location>
        <begin position="61"/>
        <end position="199"/>
    </location>
</feature>
<dbReference type="Gene3D" id="3.40.630.30">
    <property type="match status" value="1"/>
</dbReference>
<gene>
    <name evidence="2" type="ORF">ZT1A5_G5822</name>
</gene>
<accession>A0A1Y6LP74</accession>
<dbReference type="SUPFAM" id="SSF55729">
    <property type="entry name" value="Acyl-CoA N-acyltransferases (Nat)"/>
    <property type="match status" value="1"/>
</dbReference>
<dbReference type="GO" id="GO:0016747">
    <property type="term" value="F:acyltransferase activity, transferring groups other than amino-acyl groups"/>
    <property type="evidence" value="ECO:0007669"/>
    <property type="project" value="InterPro"/>
</dbReference>
<evidence type="ECO:0000259" key="1">
    <source>
        <dbReference type="PROSITE" id="PS51186"/>
    </source>
</evidence>
<proteinExistence type="predicted"/>
<protein>
    <recommendedName>
        <fullName evidence="1">N-acetyltransferase domain-containing protein</fullName>
    </recommendedName>
</protein>
<dbReference type="PANTHER" id="PTHR42791:SF14">
    <property type="entry name" value="N-ACETYLTRANSFERASE DOMAIN-CONTAINING PROTEIN"/>
    <property type="match status" value="1"/>
</dbReference>
<dbReference type="Proteomes" id="UP000215453">
    <property type="component" value="Chromosome 5"/>
</dbReference>
<evidence type="ECO:0000313" key="3">
    <source>
        <dbReference type="Proteomes" id="UP000215453"/>
    </source>
</evidence>
<dbReference type="EMBL" id="LT882680">
    <property type="protein sequence ID" value="SMY24381.1"/>
    <property type="molecule type" value="Genomic_DNA"/>
</dbReference>
<dbReference type="PANTHER" id="PTHR42791">
    <property type="entry name" value="GNAT FAMILY ACETYLTRANSFERASE"/>
    <property type="match status" value="1"/>
</dbReference>
<reference evidence="2 3" key="1">
    <citation type="submission" date="2016-10" db="EMBL/GenBank/DDBJ databases">
        <authorList>
            <person name="Varghese N."/>
        </authorList>
    </citation>
    <scope>NUCLEOTIDE SEQUENCE [LARGE SCALE GENOMIC DNA]</scope>
</reference>
<dbReference type="InterPro" id="IPR052523">
    <property type="entry name" value="Trichothecene_AcTrans"/>
</dbReference>